<evidence type="ECO:0000256" key="4">
    <source>
        <dbReference type="ARBA" id="ARBA00022692"/>
    </source>
</evidence>
<dbReference type="Pfam" id="PF00528">
    <property type="entry name" value="BPD_transp_1"/>
    <property type="match status" value="1"/>
</dbReference>
<proteinExistence type="inferred from homology"/>
<evidence type="ECO:0000256" key="3">
    <source>
        <dbReference type="ARBA" id="ARBA00022475"/>
    </source>
</evidence>
<dbReference type="InterPro" id="IPR000515">
    <property type="entry name" value="MetI-like"/>
</dbReference>
<dbReference type="EMBL" id="JAGYPG010000002">
    <property type="protein sequence ID" value="MBS4196182.1"/>
    <property type="molecule type" value="Genomic_DNA"/>
</dbReference>
<dbReference type="InterPro" id="IPR025966">
    <property type="entry name" value="OppC_N"/>
</dbReference>
<evidence type="ECO:0000256" key="1">
    <source>
        <dbReference type="ARBA" id="ARBA00004651"/>
    </source>
</evidence>
<dbReference type="CDD" id="cd06261">
    <property type="entry name" value="TM_PBP2"/>
    <property type="match status" value="1"/>
</dbReference>
<evidence type="ECO:0000256" key="2">
    <source>
        <dbReference type="ARBA" id="ARBA00022448"/>
    </source>
</evidence>
<dbReference type="Proteomes" id="UP000681414">
    <property type="component" value="Unassembled WGS sequence"/>
</dbReference>
<evidence type="ECO:0000256" key="7">
    <source>
        <dbReference type="RuleBase" id="RU363032"/>
    </source>
</evidence>
<comment type="similarity">
    <text evidence="7">Belongs to the binding-protein-dependent transport system permease family.</text>
</comment>
<feature type="transmembrane region" description="Helical" evidence="7">
    <location>
        <begin position="45"/>
        <end position="69"/>
    </location>
</feature>
<keyword evidence="4 7" id="KW-0812">Transmembrane</keyword>
<evidence type="ECO:0000256" key="6">
    <source>
        <dbReference type="ARBA" id="ARBA00023136"/>
    </source>
</evidence>
<dbReference type="PROSITE" id="PS50928">
    <property type="entry name" value="ABC_TM1"/>
    <property type="match status" value="1"/>
</dbReference>
<accession>A0A942TGK3</accession>
<dbReference type="PANTHER" id="PTHR43386">
    <property type="entry name" value="OLIGOPEPTIDE TRANSPORT SYSTEM PERMEASE PROTEIN APPC"/>
    <property type="match status" value="1"/>
</dbReference>
<protein>
    <submittedName>
        <fullName evidence="9">ABC transporter permease</fullName>
    </submittedName>
</protein>
<dbReference type="Pfam" id="PF12911">
    <property type="entry name" value="OppC_N"/>
    <property type="match status" value="1"/>
</dbReference>
<dbReference type="InterPro" id="IPR035906">
    <property type="entry name" value="MetI-like_sf"/>
</dbReference>
<dbReference type="Gene3D" id="1.10.3720.10">
    <property type="entry name" value="MetI-like"/>
    <property type="match status" value="1"/>
</dbReference>
<feature type="transmembrane region" description="Helical" evidence="7">
    <location>
        <begin position="227"/>
        <end position="252"/>
    </location>
</feature>
<feature type="transmembrane region" description="Helical" evidence="7">
    <location>
        <begin position="142"/>
        <end position="164"/>
    </location>
</feature>
<organism evidence="9 10">
    <name type="scientific">Lederbergia citri</name>
    <dbReference type="NCBI Taxonomy" id="2833580"/>
    <lineage>
        <taxon>Bacteria</taxon>
        <taxon>Bacillati</taxon>
        <taxon>Bacillota</taxon>
        <taxon>Bacilli</taxon>
        <taxon>Bacillales</taxon>
        <taxon>Bacillaceae</taxon>
        <taxon>Lederbergia</taxon>
    </lineage>
</organism>
<dbReference type="PANTHER" id="PTHR43386:SF25">
    <property type="entry name" value="PEPTIDE ABC TRANSPORTER PERMEASE PROTEIN"/>
    <property type="match status" value="1"/>
</dbReference>
<feature type="transmembrane region" description="Helical" evidence="7">
    <location>
        <begin position="273"/>
        <end position="295"/>
    </location>
</feature>
<gene>
    <name evidence="9" type="ORF">KHA97_14030</name>
</gene>
<dbReference type="SUPFAM" id="SSF161098">
    <property type="entry name" value="MetI-like"/>
    <property type="match status" value="1"/>
</dbReference>
<dbReference type="InterPro" id="IPR050366">
    <property type="entry name" value="BP-dependent_transpt_permease"/>
</dbReference>
<sequence>MRLEPNVSKTPNNVLVSENIPNLGKPAVRKSPWRTAWKKLLRDKAAVAGLLLLLIILLITLLAPILPLANPEKVNLMNRLKPIGTEGHLLGTDDLGRDIFSRLIWGGRVSITVGFIAVVIALFFGAILGLIAGYFQKFFDTVIMRFIDILMAFPYVLLAIAIIAALGPGLMNTMIAISIVGIPYYARIVRSSALMFRNMEFVLAERALGAGHIHIIFHHILPNCLPPIIVAASLDVGWMILAASGMSFLGLGAQPPMAEWGVMLSEGQKFIRVAPHVSLLPGFAIFLVVLAVNLVGDGFRDALDPKTK</sequence>
<dbReference type="GO" id="GO:0055085">
    <property type="term" value="P:transmembrane transport"/>
    <property type="evidence" value="ECO:0007669"/>
    <property type="project" value="InterPro"/>
</dbReference>
<reference evidence="9 10" key="1">
    <citation type="submission" date="2021-05" db="EMBL/GenBank/DDBJ databases">
        <title>Novel Bacillus species.</title>
        <authorList>
            <person name="Liu G."/>
        </authorList>
    </citation>
    <scope>NUCLEOTIDE SEQUENCE [LARGE SCALE GENOMIC DNA]</scope>
    <source>
        <strain evidence="10">FJAT-49780</strain>
    </source>
</reference>
<keyword evidence="6 7" id="KW-0472">Membrane</keyword>
<keyword evidence="10" id="KW-1185">Reference proteome</keyword>
<evidence type="ECO:0000256" key="5">
    <source>
        <dbReference type="ARBA" id="ARBA00022989"/>
    </source>
</evidence>
<evidence type="ECO:0000259" key="8">
    <source>
        <dbReference type="PROSITE" id="PS50928"/>
    </source>
</evidence>
<comment type="subcellular location">
    <subcellularLocation>
        <location evidence="1 7">Cell membrane</location>
        <topology evidence="1 7">Multi-pass membrane protein</topology>
    </subcellularLocation>
</comment>
<feature type="transmembrane region" description="Helical" evidence="7">
    <location>
        <begin position="111"/>
        <end position="135"/>
    </location>
</feature>
<keyword evidence="3" id="KW-1003">Cell membrane</keyword>
<comment type="caution">
    <text evidence="9">The sequence shown here is derived from an EMBL/GenBank/DDBJ whole genome shotgun (WGS) entry which is preliminary data.</text>
</comment>
<evidence type="ECO:0000313" key="9">
    <source>
        <dbReference type="EMBL" id="MBS4196182.1"/>
    </source>
</evidence>
<dbReference type="GO" id="GO:0005886">
    <property type="term" value="C:plasma membrane"/>
    <property type="evidence" value="ECO:0007669"/>
    <property type="project" value="UniProtKB-SubCell"/>
</dbReference>
<name>A0A942TGK3_9BACI</name>
<keyword evidence="2 7" id="KW-0813">Transport</keyword>
<dbReference type="AlphaFoldDB" id="A0A942TGK3"/>
<keyword evidence="5 7" id="KW-1133">Transmembrane helix</keyword>
<feature type="transmembrane region" description="Helical" evidence="7">
    <location>
        <begin position="170"/>
        <end position="189"/>
    </location>
</feature>
<evidence type="ECO:0000313" key="10">
    <source>
        <dbReference type="Proteomes" id="UP000681414"/>
    </source>
</evidence>
<feature type="domain" description="ABC transmembrane type-1" evidence="8">
    <location>
        <begin position="107"/>
        <end position="296"/>
    </location>
</feature>